<reference evidence="2 3" key="1">
    <citation type="submission" date="2013-05" db="EMBL/GenBank/DDBJ databases">
        <title>Draft genome sequence of Rubidibacter lacunae KORDI 51-2.</title>
        <authorList>
            <person name="Choi D.H."/>
            <person name="Noh J.H."/>
            <person name="Kwon K.-K."/>
            <person name="Lee J.-H."/>
            <person name="Ryu J.-Y."/>
        </authorList>
    </citation>
    <scope>NUCLEOTIDE SEQUENCE [LARGE SCALE GENOMIC DNA]</scope>
    <source>
        <strain evidence="2 3">KORDI 51-2</strain>
    </source>
</reference>
<keyword evidence="2" id="KW-0808">Transferase</keyword>
<dbReference type="eggNOG" id="COG0456">
    <property type="taxonomic scope" value="Bacteria"/>
</dbReference>
<organism evidence="2 3">
    <name type="scientific">Rubidibacter lacunae KORDI 51-2</name>
    <dbReference type="NCBI Taxonomy" id="582515"/>
    <lineage>
        <taxon>Bacteria</taxon>
        <taxon>Bacillati</taxon>
        <taxon>Cyanobacteriota</taxon>
        <taxon>Cyanophyceae</taxon>
        <taxon>Oscillatoriophycideae</taxon>
        <taxon>Chroococcales</taxon>
        <taxon>Aphanothecaceae</taxon>
        <taxon>Rubidibacter</taxon>
    </lineage>
</organism>
<dbReference type="InterPro" id="IPR016181">
    <property type="entry name" value="Acyl_CoA_acyltransferase"/>
</dbReference>
<gene>
    <name evidence="2" type="ORF">KR51_00023560</name>
</gene>
<keyword evidence="3" id="KW-1185">Reference proteome</keyword>
<accession>U5DKM3</accession>
<name>U5DKM3_9CHRO</name>
<dbReference type="InterPro" id="IPR000182">
    <property type="entry name" value="GNAT_dom"/>
</dbReference>
<evidence type="ECO:0000313" key="3">
    <source>
        <dbReference type="Proteomes" id="UP000016960"/>
    </source>
</evidence>
<dbReference type="Pfam" id="PF00583">
    <property type="entry name" value="Acetyltransf_1"/>
    <property type="match status" value="1"/>
</dbReference>
<dbReference type="SUPFAM" id="SSF55729">
    <property type="entry name" value="Acyl-CoA N-acyltransferases (Nat)"/>
    <property type="match status" value="1"/>
</dbReference>
<comment type="caution">
    <text evidence="2">The sequence shown here is derived from an EMBL/GenBank/DDBJ whole genome shotgun (WGS) entry which is preliminary data.</text>
</comment>
<dbReference type="EMBL" id="ASSJ01000055">
    <property type="protein sequence ID" value="ERN41094.1"/>
    <property type="molecule type" value="Genomic_DNA"/>
</dbReference>
<sequence length="174" mass="19172">MKLVPVVRAMQSSDANDAANVHALAFPRQTGSLEWMKCSLAAHPKCMVFVCEVDTEIVAYAIWTQKSGFRPYAVLELEQIAVLPERRRRGIATLLIRQSLELVKRELDRRGAKVKAITVSTRTDNSALRLYQRALGARHVATIANLYSADEAILVARTLGSPDRAEPDASSIVG</sequence>
<dbReference type="Gene3D" id="3.40.630.30">
    <property type="match status" value="1"/>
</dbReference>
<dbReference type="InParanoid" id="U5DKM3"/>
<protein>
    <submittedName>
        <fullName evidence="2">Acetyltransferase</fullName>
    </submittedName>
</protein>
<dbReference type="RefSeq" id="WP_022607554.1">
    <property type="nucleotide sequence ID" value="NZ_ASSJ01000055.1"/>
</dbReference>
<dbReference type="AlphaFoldDB" id="U5DKM3"/>
<proteinExistence type="predicted"/>
<feature type="domain" description="N-acetyltransferase" evidence="1">
    <location>
        <begin position="5"/>
        <end position="160"/>
    </location>
</feature>
<dbReference type="Proteomes" id="UP000016960">
    <property type="component" value="Unassembled WGS sequence"/>
</dbReference>
<dbReference type="CDD" id="cd04301">
    <property type="entry name" value="NAT_SF"/>
    <property type="match status" value="1"/>
</dbReference>
<dbReference type="PROSITE" id="PS51186">
    <property type="entry name" value="GNAT"/>
    <property type="match status" value="1"/>
</dbReference>
<evidence type="ECO:0000313" key="2">
    <source>
        <dbReference type="EMBL" id="ERN41094.1"/>
    </source>
</evidence>
<evidence type="ECO:0000259" key="1">
    <source>
        <dbReference type="PROSITE" id="PS51186"/>
    </source>
</evidence>
<dbReference type="GO" id="GO:0016747">
    <property type="term" value="F:acyltransferase activity, transferring groups other than amino-acyl groups"/>
    <property type="evidence" value="ECO:0007669"/>
    <property type="project" value="InterPro"/>
</dbReference>
<dbReference type="STRING" id="582515.KR51_00023560"/>